<evidence type="ECO:0000313" key="2">
    <source>
        <dbReference type="EMBL" id="MCH83413.1"/>
    </source>
</evidence>
<protein>
    <submittedName>
        <fullName evidence="2">Uncharacterized protein</fullName>
    </submittedName>
</protein>
<organism evidence="2 3">
    <name type="scientific">Trifolium medium</name>
    <dbReference type="NCBI Taxonomy" id="97028"/>
    <lineage>
        <taxon>Eukaryota</taxon>
        <taxon>Viridiplantae</taxon>
        <taxon>Streptophyta</taxon>
        <taxon>Embryophyta</taxon>
        <taxon>Tracheophyta</taxon>
        <taxon>Spermatophyta</taxon>
        <taxon>Magnoliopsida</taxon>
        <taxon>eudicotyledons</taxon>
        <taxon>Gunneridae</taxon>
        <taxon>Pentapetalae</taxon>
        <taxon>rosids</taxon>
        <taxon>fabids</taxon>
        <taxon>Fabales</taxon>
        <taxon>Fabaceae</taxon>
        <taxon>Papilionoideae</taxon>
        <taxon>50 kb inversion clade</taxon>
        <taxon>NPAAA clade</taxon>
        <taxon>Hologalegina</taxon>
        <taxon>IRL clade</taxon>
        <taxon>Trifolieae</taxon>
        <taxon>Trifolium</taxon>
    </lineage>
</organism>
<dbReference type="AlphaFoldDB" id="A0A392M8D0"/>
<feature type="non-terminal residue" evidence="2">
    <location>
        <position position="1"/>
    </location>
</feature>
<dbReference type="EMBL" id="LXQA010005155">
    <property type="protein sequence ID" value="MCH83413.1"/>
    <property type="molecule type" value="Genomic_DNA"/>
</dbReference>
<reference evidence="2 3" key="1">
    <citation type="journal article" date="2018" name="Front. Plant Sci.">
        <title>Red Clover (Trifolium pratense) and Zigzag Clover (T. medium) - A Picture of Genomic Similarities and Differences.</title>
        <authorList>
            <person name="Dluhosova J."/>
            <person name="Istvanek J."/>
            <person name="Nedelnik J."/>
            <person name="Repkova J."/>
        </authorList>
    </citation>
    <scope>NUCLEOTIDE SEQUENCE [LARGE SCALE GENOMIC DNA]</scope>
    <source>
        <strain evidence="3">cv. 10/8</strain>
        <tissue evidence="2">Leaf</tissue>
    </source>
</reference>
<evidence type="ECO:0000313" key="3">
    <source>
        <dbReference type="Proteomes" id="UP000265520"/>
    </source>
</evidence>
<evidence type="ECO:0000256" key="1">
    <source>
        <dbReference type="SAM" id="MobiDB-lite"/>
    </source>
</evidence>
<accession>A0A392M8D0</accession>
<feature type="compositionally biased region" description="Basic and acidic residues" evidence="1">
    <location>
        <begin position="134"/>
        <end position="146"/>
    </location>
</feature>
<proteinExistence type="predicted"/>
<sequence>YIIFLILPLTHTHSIFSSAFHHQPCFNHKINLGFPKIKKSRKDLPHCHSFPEMNLGFAKILQEKKKAPKIWGRASYGRVLHLCSKRAQSHKWRVQQRIAANLEEEIAFEELAKGLEPLLEVEVSSKYKTNEEIVERRRRRKDDLQKKYPTNASDAQEGIEEKFNTTMLLWIF</sequence>
<dbReference type="Proteomes" id="UP000265520">
    <property type="component" value="Unassembled WGS sequence"/>
</dbReference>
<comment type="caution">
    <text evidence="2">The sequence shown here is derived from an EMBL/GenBank/DDBJ whole genome shotgun (WGS) entry which is preliminary data.</text>
</comment>
<gene>
    <name evidence="2" type="ORF">A2U01_0004233</name>
</gene>
<name>A0A392M8D0_9FABA</name>
<keyword evidence="3" id="KW-1185">Reference proteome</keyword>
<feature type="region of interest" description="Disordered" evidence="1">
    <location>
        <begin position="134"/>
        <end position="155"/>
    </location>
</feature>